<evidence type="ECO:0000313" key="5">
    <source>
        <dbReference type="Proteomes" id="UP000234333"/>
    </source>
</evidence>
<proteinExistence type="predicted"/>
<keyword evidence="2" id="KW-0472">Membrane</keyword>
<dbReference type="RefSeq" id="WP_141236370.1">
    <property type="nucleotide sequence ID" value="NZ_FXZC01000003.1"/>
</dbReference>
<dbReference type="GeneID" id="99775370"/>
<accession>A0A2H1IVS2</accession>
<feature type="compositionally biased region" description="Low complexity" evidence="1">
    <location>
        <begin position="435"/>
        <end position="505"/>
    </location>
</feature>
<evidence type="ECO:0000256" key="3">
    <source>
        <dbReference type="SAM" id="SignalP"/>
    </source>
</evidence>
<evidence type="ECO:0000256" key="2">
    <source>
        <dbReference type="SAM" id="Phobius"/>
    </source>
</evidence>
<dbReference type="EMBL" id="FXZC01000003">
    <property type="protein sequence ID" value="SMX79327.1"/>
    <property type="molecule type" value="Genomic_DNA"/>
</dbReference>
<organism evidence="4 5">
    <name type="scientific">Brevibacterium casei CIP 102111</name>
    <dbReference type="NCBI Taxonomy" id="1255625"/>
    <lineage>
        <taxon>Bacteria</taxon>
        <taxon>Bacillati</taxon>
        <taxon>Actinomycetota</taxon>
        <taxon>Actinomycetes</taxon>
        <taxon>Micrococcales</taxon>
        <taxon>Brevibacteriaceae</taxon>
        <taxon>Brevibacterium</taxon>
    </lineage>
</organism>
<evidence type="ECO:0000313" key="4">
    <source>
        <dbReference type="EMBL" id="SMX79327.1"/>
    </source>
</evidence>
<dbReference type="Proteomes" id="UP000234333">
    <property type="component" value="Unassembled WGS sequence"/>
</dbReference>
<feature type="transmembrane region" description="Helical" evidence="2">
    <location>
        <begin position="521"/>
        <end position="543"/>
    </location>
</feature>
<keyword evidence="3" id="KW-0732">Signal</keyword>
<keyword evidence="2" id="KW-0812">Transmembrane</keyword>
<name>A0A2H1IVS2_9MICO</name>
<keyword evidence="2" id="KW-1133">Transmembrane helix</keyword>
<dbReference type="InterPro" id="IPR036440">
    <property type="entry name" value="Peptidase_C15-like_sf"/>
</dbReference>
<reference evidence="4 5" key="1">
    <citation type="submission" date="2017-03" db="EMBL/GenBank/DDBJ databases">
        <authorList>
            <person name="Afonso C.L."/>
            <person name="Miller P.J."/>
            <person name="Scott M.A."/>
            <person name="Spackman E."/>
            <person name="Goraichik I."/>
            <person name="Dimitrov K.M."/>
            <person name="Suarez D.L."/>
            <person name="Swayne D.E."/>
        </authorList>
    </citation>
    <scope>NUCLEOTIDE SEQUENCE [LARGE SCALE GENOMIC DNA]</scope>
    <source>
        <strain evidence="4 5">CIP 102111</strain>
    </source>
</reference>
<gene>
    <name evidence="4" type="ORF">BC102111_01642</name>
</gene>
<dbReference type="NCBIfam" id="TIGR01167">
    <property type="entry name" value="LPXTG_anchor"/>
    <property type="match status" value="1"/>
</dbReference>
<feature type="region of interest" description="Disordered" evidence="1">
    <location>
        <begin position="428"/>
        <end position="521"/>
    </location>
</feature>
<feature type="region of interest" description="Disordered" evidence="1">
    <location>
        <begin position="312"/>
        <end position="358"/>
    </location>
</feature>
<feature type="chain" id="PRO_5013863721" evidence="3">
    <location>
        <begin position="21"/>
        <end position="549"/>
    </location>
</feature>
<feature type="signal peptide" evidence="3">
    <location>
        <begin position="1"/>
        <end position="20"/>
    </location>
</feature>
<dbReference type="AlphaFoldDB" id="A0A2H1IVS2"/>
<dbReference type="SUPFAM" id="SSF53182">
    <property type="entry name" value="Pyrrolidone carboxyl peptidase (pyroglutamate aminopeptidase)"/>
    <property type="match status" value="1"/>
</dbReference>
<dbReference type="CDD" id="cd12087">
    <property type="entry name" value="TM_EGFR-like"/>
    <property type="match status" value="1"/>
</dbReference>
<sequence>MPAIAAVVASSLSLSSPAAADDTAFAPPCVDDPVALGPEEELVTRPAPRELLKTSGLEGFVTTFADDLCAASGAGEIDALIDDRARELWTRGIDAGRAMAEGGLDADDRPLYWARLAMIGALTQWSEANDVPKEKLTDRIAVIDRLSRGQDTLDPDASDHDVVVLTGFDPFFLFTDTRISNPSGAIALALDGEVVDGPNGPVEIQTALFPVRWRDFGDGMVEKALTPALTAEKTPELFFTVSQGSPQEFDLEAFNGAWRGGTIDNERSCYQGTIPIPEDVRTVSPQPQWTESTLPRAAMVDDTDGRPFAVKDRRSVTEAPGDTAPTEPTVSCPPDRALNKGVKRDDGPTEGSVARAGGGGDYLSNEIAYRATLLRDALGLSDLPGGHVHTPVLEGVQKTESDVSNPEFVANRRDIIAQTKLLVESALAQQPVDTPEPTEQPTDEPTSTTTPPAPTETPNEPTEPTARTSSPSTPSPVADTGATADSGASADGSDVEATDAASARGADGGDQDEALPRTGGLPMSTAVIGALLTVVGAALVFSVRRRRQQ</sequence>
<evidence type="ECO:0000256" key="1">
    <source>
        <dbReference type="SAM" id="MobiDB-lite"/>
    </source>
</evidence>
<protein>
    <submittedName>
        <fullName evidence="4">LPXTG-motif cell wall anchor domain-containing protein</fullName>
    </submittedName>
</protein>
<dbReference type="Gene3D" id="3.40.630.20">
    <property type="entry name" value="Peptidase C15, pyroglutamyl peptidase I-like"/>
    <property type="match status" value="1"/>
</dbReference>